<feature type="transmembrane region" description="Helical" evidence="8">
    <location>
        <begin position="174"/>
        <end position="193"/>
    </location>
</feature>
<dbReference type="PANTHER" id="PTHR12174">
    <property type="entry name" value="SIGNAL PEPTIDE PEPTIDASE"/>
    <property type="match status" value="1"/>
</dbReference>
<evidence type="ECO:0000256" key="6">
    <source>
        <dbReference type="ARBA" id="ARBA00022989"/>
    </source>
</evidence>
<comment type="subcellular location">
    <subcellularLocation>
        <location evidence="2">Endomembrane system</location>
        <topology evidence="2">Multi-pass membrane protein</topology>
    </subcellularLocation>
</comment>
<evidence type="ECO:0000256" key="3">
    <source>
        <dbReference type="ARBA" id="ARBA00006859"/>
    </source>
</evidence>
<dbReference type="GO" id="GO:0033619">
    <property type="term" value="P:membrane protein proteolysis"/>
    <property type="evidence" value="ECO:0007669"/>
    <property type="project" value="TreeGrafter"/>
</dbReference>
<comment type="caution">
    <text evidence="10">The sequence shown here is derived from an EMBL/GenBank/DDBJ whole genome shotgun (WGS) entry which is preliminary data.</text>
</comment>
<keyword evidence="7 8" id="KW-0472">Membrane</keyword>
<dbReference type="GO" id="GO:0042500">
    <property type="term" value="F:aspartic endopeptidase activity, intramembrane cleaving"/>
    <property type="evidence" value="ECO:0007669"/>
    <property type="project" value="InterPro"/>
</dbReference>
<comment type="function">
    <text evidence="1">Intramembrane-cleaving aspartic protease (I-CLiP) that cleaves type II membrane signal peptides in the hydrophobic plane of the membrane.</text>
</comment>
<keyword evidence="11" id="KW-1185">Reference proteome</keyword>
<feature type="transmembrane region" description="Helical" evidence="8">
    <location>
        <begin position="411"/>
        <end position="436"/>
    </location>
</feature>
<protein>
    <recommendedName>
        <fullName evidence="9">PA domain-containing protein</fullName>
    </recommendedName>
</protein>
<evidence type="ECO:0000256" key="8">
    <source>
        <dbReference type="SAM" id="Phobius"/>
    </source>
</evidence>
<dbReference type="AlphaFoldDB" id="A0A835TQ25"/>
<name>A0A835TQ25_9CHLO</name>
<dbReference type="SMART" id="SM00730">
    <property type="entry name" value="PSN"/>
    <property type="match status" value="1"/>
</dbReference>
<dbReference type="Pfam" id="PF02225">
    <property type="entry name" value="PA"/>
    <property type="match status" value="1"/>
</dbReference>
<feature type="transmembrane region" description="Helical" evidence="8">
    <location>
        <begin position="236"/>
        <end position="262"/>
    </location>
</feature>
<dbReference type="OrthoDB" id="29661at2759"/>
<dbReference type="Pfam" id="PF04258">
    <property type="entry name" value="Peptidase_A22B"/>
    <property type="match status" value="1"/>
</dbReference>
<dbReference type="InterPro" id="IPR007369">
    <property type="entry name" value="Peptidase_A22B_SPP"/>
</dbReference>
<dbReference type="InterPro" id="IPR003137">
    <property type="entry name" value="PA_domain"/>
</dbReference>
<dbReference type="GO" id="GO:0005765">
    <property type="term" value="C:lysosomal membrane"/>
    <property type="evidence" value="ECO:0007669"/>
    <property type="project" value="TreeGrafter"/>
</dbReference>
<evidence type="ECO:0000313" key="10">
    <source>
        <dbReference type="EMBL" id="KAG2441965.1"/>
    </source>
</evidence>
<feature type="transmembrane region" description="Helical" evidence="8">
    <location>
        <begin position="442"/>
        <end position="460"/>
    </location>
</feature>
<comment type="similarity">
    <text evidence="3">Belongs to the peptidase A22B family.</text>
</comment>
<reference evidence="10" key="1">
    <citation type="journal article" date="2020" name="bioRxiv">
        <title>Comparative genomics of Chlamydomonas.</title>
        <authorList>
            <person name="Craig R.J."/>
            <person name="Hasan A.R."/>
            <person name="Ness R.W."/>
            <person name="Keightley P.D."/>
        </authorList>
    </citation>
    <scope>NUCLEOTIDE SEQUENCE</scope>
    <source>
        <strain evidence="10">CCAP 11/173</strain>
    </source>
</reference>
<dbReference type="InterPro" id="IPR006639">
    <property type="entry name" value="Preselin/SPP"/>
</dbReference>
<feature type="transmembrane region" description="Helical" evidence="8">
    <location>
        <begin position="121"/>
        <end position="140"/>
    </location>
</feature>
<feature type="transmembrane region" description="Helical" evidence="8">
    <location>
        <begin position="347"/>
        <end position="372"/>
    </location>
</feature>
<evidence type="ECO:0000256" key="1">
    <source>
        <dbReference type="ARBA" id="ARBA00003012"/>
    </source>
</evidence>
<feature type="transmembrane region" description="Helical" evidence="8">
    <location>
        <begin position="199"/>
        <end position="224"/>
    </location>
</feature>
<feature type="transmembrane region" description="Helical" evidence="8">
    <location>
        <begin position="295"/>
        <end position="313"/>
    </location>
</feature>
<dbReference type="Proteomes" id="UP000613740">
    <property type="component" value="Unassembled WGS sequence"/>
</dbReference>
<accession>A0A835TQ25</accession>
<dbReference type="GO" id="GO:0030660">
    <property type="term" value="C:Golgi-associated vesicle membrane"/>
    <property type="evidence" value="ECO:0007669"/>
    <property type="project" value="TreeGrafter"/>
</dbReference>
<evidence type="ECO:0000256" key="2">
    <source>
        <dbReference type="ARBA" id="ARBA00004127"/>
    </source>
</evidence>
<evidence type="ECO:0000313" key="11">
    <source>
        <dbReference type="Proteomes" id="UP000613740"/>
    </source>
</evidence>
<keyword evidence="4 8" id="KW-0812">Transmembrane</keyword>
<dbReference type="EMBL" id="JAEHOD010000034">
    <property type="protein sequence ID" value="KAG2441965.1"/>
    <property type="molecule type" value="Genomic_DNA"/>
</dbReference>
<organism evidence="10 11">
    <name type="scientific">Chlamydomonas schloesseri</name>
    <dbReference type="NCBI Taxonomy" id="2026947"/>
    <lineage>
        <taxon>Eukaryota</taxon>
        <taxon>Viridiplantae</taxon>
        <taxon>Chlorophyta</taxon>
        <taxon>core chlorophytes</taxon>
        <taxon>Chlorophyceae</taxon>
        <taxon>CS clade</taxon>
        <taxon>Chlamydomonadales</taxon>
        <taxon>Chlamydomonadaceae</taxon>
        <taxon>Chlamydomonas</taxon>
    </lineage>
</organism>
<dbReference type="GO" id="GO:0098553">
    <property type="term" value="C:lumenal side of endoplasmic reticulum membrane"/>
    <property type="evidence" value="ECO:0007669"/>
    <property type="project" value="TreeGrafter"/>
</dbReference>
<dbReference type="GO" id="GO:0098554">
    <property type="term" value="C:cytoplasmic side of endoplasmic reticulum membrane"/>
    <property type="evidence" value="ECO:0007669"/>
    <property type="project" value="TreeGrafter"/>
</dbReference>
<proteinExistence type="inferred from homology"/>
<sequence length="499" mass="51104">MPLVVAEPADACGGQLRTSAAGAAVLVVRGNCTFTDKAAAVQASGGAAMLLYDSQPGGCITMGFEPNATAGLTLAAVSIPHELGLRLLGLAAAAGGGAGGTGEAHVSLRRVSVPLVDTGAVLLWVLAVGTIIGGSLWGGLDHLAHRRAGEDQAPLIRAAHKPAAAETVDLTPKAALAFVVLASCMLLLLYFVLNKAFFYVLLVLFCIASVQSQTVLYAAALGQLLPPARRNAHVQLPWLGATPLTVVATLPLAVAVAGVWAVWRNSSWAWVLQDLQGVALMLLVLRTLRVPSLKVAAILLPACLAYDVFWVFIQPLLFGGGESVMVHVAQGGSSGEYIPMLLRVPHFGFGGLGGYSLLGFGDVILPGLLLAYTRRADLDLALLPGSSGGSSSSGGGGGCAASVQQALKASYFPYAVVSYGAGLCLTYAALAFSWFGDQGQPALLYLVPCTLGTVLALAAARGQLGLLWRGAHGPGGRAGDHDSDAGEESALLGLGEWRA</sequence>
<feature type="domain" description="PA" evidence="9">
    <location>
        <begin position="2"/>
        <end position="86"/>
    </location>
</feature>
<evidence type="ECO:0000256" key="7">
    <source>
        <dbReference type="ARBA" id="ARBA00023136"/>
    </source>
</evidence>
<dbReference type="Gene3D" id="3.50.30.30">
    <property type="match status" value="1"/>
</dbReference>
<dbReference type="PANTHER" id="PTHR12174:SF75">
    <property type="entry name" value="SIGNAL PEPTIDE PEPTIDASE-LIKE 2"/>
    <property type="match status" value="1"/>
</dbReference>
<evidence type="ECO:0000256" key="5">
    <source>
        <dbReference type="ARBA" id="ARBA00022801"/>
    </source>
</evidence>
<gene>
    <name evidence="10" type="ORF">HYH02_009759</name>
</gene>
<evidence type="ECO:0000256" key="4">
    <source>
        <dbReference type="ARBA" id="ARBA00022692"/>
    </source>
</evidence>
<keyword evidence="6 8" id="KW-1133">Transmembrane helix</keyword>
<evidence type="ECO:0000259" key="9">
    <source>
        <dbReference type="Pfam" id="PF02225"/>
    </source>
</evidence>
<keyword evidence="5" id="KW-0378">Hydrolase</keyword>